<keyword evidence="3" id="KW-1185">Reference proteome</keyword>
<dbReference type="RefSeq" id="WP_261967114.1">
    <property type="nucleotide sequence ID" value="NZ_JAHHZF010000002.1"/>
</dbReference>
<comment type="caution">
    <text evidence="2">The sequence shown here is derived from an EMBL/GenBank/DDBJ whole genome shotgun (WGS) entry which is preliminary data.</text>
</comment>
<keyword evidence="1" id="KW-0812">Transmembrane</keyword>
<dbReference type="InterPro" id="IPR008407">
    <property type="entry name" value="Brnchd-chn_aa_trnsp_AzlD"/>
</dbReference>
<evidence type="ECO:0000313" key="2">
    <source>
        <dbReference type="EMBL" id="MBT9288426.1"/>
    </source>
</evidence>
<keyword evidence="1" id="KW-0472">Membrane</keyword>
<sequence>MIVEGQTLAAILAMVAVTYATRIGGVLIADRLMLGPRLKAAFDAIPLAVLTAVIAPMALATGPAETLAAIVTALAALRLPLIGTVAVGAAAVVLFRAVLG</sequence>
<dbReference type="Proteomes" id="UP000766595">
    <property type="component" value="Unassembled WGS sequence"/>
</dbReference>
<evidence type="ECO:0000256" key="1">
    <source>
        <dbReference type="SAM" id="Phobius"/>
    </source>
</evidence>
<gene>
    <name evidence="2" type="ORF">KL771_03135</name>
</gene>
<feature type="transmembrane region" description="Helical" evidence="1">
    <location>
        <begin position="79"/>
        <end position="99"/>
    </location>
</feature>
<organism evidence="2 3">
    <name type="scientific">Prosthecodimorpha staleyi</name>
    <dbReference type="NCBI Taxonomy" id="2840188"/>
    <lineage>
        <taxon>Bacteria</taxon>
        <taxon>Pseudomonadati</taxon>
        <taxon>Pseudomonadota</taxon>
        <taxon>Alphaproteobacteria</taxon>
        <taxon>Hyphomicrobiales</taxon>
        <taxon>Ancalomicrobiaceae</taxon>
        <taxon>Prosthecodimorpha</taxon>
    </lineage>
</organism>
<dbReference type="EMBL" id="JAHHZF010000002">
    <property type="protein sequence ID" value="MBT9288426.1"/>
    <property type="molecule type" value="Genomic_DNA"/>
</dbReference>
<feature type="transmembrane region" description="Helical" evidence="1">
    <location>
        <begin position="40"/>
        <end position="59"/>
    </location>
</feature>
<accession>A0A947GBT8</accession>
<dbReference type="Pfam" id="PF05437">
    <property type="entry name" value="AzlD"/>
    <property type="match status" value="1"/>
</dbReference>
<keyword evidence="1" id="KW-1133">Transmembrane helix</keyword>
<feature type="transmembrane region" description="Helical" evidence="1">
    <location>
        <begin position="6"/>
        <end position="28"/>
    </location>
</feature>
<reference evidence="2 3" key="1">
    <citation type="submission" date="2021-06" db="EMBL/GenBank/DDBJ databases">
        <authorList>
            <person name="Grouzdev D.S."/>
            <person name="Koziaeva V."/>
        </authorList>
    </citation>
    <scope>NUCLEOTIDE SEQUENCE [LARGE SCALE GENOMIC DNA]</scope>
    <source>
        <strain evidence="2 3">22</strain>
    </source>
</reference>
<evidence type="ECO:0000313" key="3">
    <source>
        <dbReference type="Proteomes" id="UP000766595"/>
    </source>
</evidence>
<dbReference type="AlphaFoldDB" id="A0A947GBT8"/>
<proteinExistence type="predicted"/>
<name>A0A947GBT8_9HYPH</name>
<protein>
    <submittedName>
        <fullName evidence="2">AzlD domain-containing protein</fullName>
    </submittedName>
</protein>